<evidence type="ECO:0000313" key="5">
    <source>
        <dbReference type="Proteomes" id="UP001516464"/>
    </source>
</evidence>
<keyword evidence="3" id="KW-0732">Signal</keyword>
<evidence type="ECO:0000256" key="3">
    <source>
        <dbReference type="SAM" id="SignalP"/>
    </source>
</evidence>
<reference evidence="4 5" key="1">
    <citation type="submission" date="2019-01" db="EMBL/GenBank/DDBJ databases">
        <title>Genomes sequencing and comparative genomics of infectious freshwater microsporidia, Cucumispora dikerogammari and Thelohania contejeani.</title>
        <authorList>
            <person name="Cormier A."/>
            <person name="Giraud I."/>
            <person name="Wattier R."/>
            <person name="Teixeira M."/>
            <person name="Grandjean F."/>
            <person name="Rigaud T."/>
            <person name="Cordaux R."/>
        </authorList>
    </citation>
    <scope>NUCLEOTIDE SEQUENCE [LARGE SCALE GENOMIC DNA]</scope>
    <source>
        <strain evidence="4">T1</strain>
        <tissue evidence="4">Spores</tissue>
    </source>
</reference>
<evidence type="ECO:0000256" key="1">
    <source>
        <dbReference type="ARBA" id="ARBA00009283"/>
    </source>
</evidence>
<dbReference type="Gene3D" id="3.30.420.40">
    <property type="match status" value="1"/>
</dbReference>
<evidence type="ECO:0000313" key="4">
    <source>
        <dbReference type="EMBL" id="KAF7684134.1"/>
    </source>
</evidence>
<proteinExistence type="inferred from homology"/>
<organism evidence="4 5">
    <name type="scientific">Astathelohania contejeani</name>
    <dbReference type="NCBI Taxonomy" id="164912"/>
    <lineage>
        <taxon>Eukaryota</taxon>
        <taxon>Fungi</taxon>
        <taxon>Fungi incertae sedis</taxon>
        <taxon>Microsporidia</taxon>
        <taxon>Astathelohaniidae</taxon>
        <taxon>Astathelohania</taxon>
    </lineage>
</organism>
<keyword evidence="5" id="KW-1185">Reference proteome</keyword>
<evidence type="ECO:0000256" key="2">
    <source>
        <dbReference type="ARBA" id="ARBA00022801"/>
    </source>
</evidence>
<feature type="signal peptide" evidence="3">
    <location>
        <begin position="1"/>
        <end position="20"/>
    </location>
</feature>
<dbReference type="InterPro" id="IPR000407">
    <property type="entry name" value="GDA1_CD39_NTPase"/>
</dbReference>
<comment type="similarity">
    <text evidence="1">Belongs to the GDA1/CD39 NTPase family.</text>
</comment>
<accession>A0ABQ7I0Z6</accession>
<gene>
    <name evidence="4" type="primary">APY2</name>
    <name evidence="4" type="ORF">TCON_0668</name>
</gene>
<keyword evidence="2" id="KW-0378">Hydrolase</keyword>
<feature type="chain" id="PRO_5045950272" evidence="3">
    <location>
        <begin position="21"/>
        <end position="318"/>
    </location>
</feature>
<name>A0ABQ7I0Z6_9MICR</name>
<dbReference type="Proteomes" id="UP001516464">
    <property type="component" value="Unassembled WGS sequence"/>
</dbReference>
<dbReference type="EMBL" id="SBIQ01000027">
    <property type="protein sequence ID" value="KAF7684134.1"/>
    <property type="molecule type" value="Genomic_DNA"/>
</dbReference>
<dbReference type="CDD" id="cd24003">
    <property type="entry name" value="ASKHA_NBD_GDA1_CD39_NTPase"/>
    <property type="match status" value="1"/>
</dbReference>
<dbReference type="Pfam" id="PF01150">
    <property type="entry name" value="GDA1_CD39"/>
    <property type="match status" value="1"/>
</dbReference>
<dbReference type="PANTHER" id="PTHR11782">
    <property type="entry name" value="ADENOSINE/GUANOSINE DIPHOSPHATASE"/>
    <property type="match status" value="1"/>
</dbReference>
<dbReference type="Gene3D" id="3.30.420.150">
    <property type="entry name" value="Exopolyphosphatase. Domain 2"/>
    <property type="match status" value="1"/>
</dbReference>
<comment type="caution">
    <text evidence="4">The sequence shown here is derived from an EMBL/GenBank/DDBJ whole genome shotgun (WGS) entry which is preliminary data.</text>
</comment>
<protein>
    <submittedName>
        <fullName evidence="4">Apyrase 2</fullName>
    </submittedName>
</protein>
<sequence length="318" mass="36634">MLNIFLTILCYILEVRSYYAAVIDCGSTGTRLNIFHINNNRDKIVSSCSSAIDFPITKESTEYEIEKLFYTLFWDCSSYISNAHVEITQIPISVMATGGIRILGIPTSLRIFKLIYRIIRKFGFRKKEIGMLDDKNEGFFALKALKFLKGSNGNEKRLGIVEMGGASLQIAYDIYLHDLVHDNDIIYSPFDSNNFIYTKSFLGMGIVEAMKVKDLNKIFSESPMPVPKVDELYLLSFFYNILKNIEIPSRITFRALKEYIFIYCKSFKKSNCDELLYIITVLEWLNISDSQVLVIKDSINNHRISWTLGKALSMKYFN</sequence>